<organism evidence="1 2">
    <name type="scientific">Gossypium arboreum</name>
    <name type="common">Tree cotton</name>
    <name type="synonym">Gossypium nanking</name>
    <dbReference type="NCBI Taxonomy" id="29729"/>
    <lineage>
        <taxon>Eukaryota</taxon>
        <taxon>Viridiplantae</taxon>
        <taxon>Streptophyta</taxon>
        <taxon>Embryophyta</taxon>
        <taxon>Tracheophyta</taxon>
        <taxon>Spermatophyta</taxon>
        <taxon>Magnoliopsida</taxon>
        <taxon>eudicotyledons</taxon>
        <taxon>Gunneridae</taxon>
        <taxon>Pentapetalae</taxon>
        <taxon>rosids</taxon>
        <taxon>malvids</taxon>
        <taxon>Malvales</taxon>
        <taxon>Malvaceae</taxon>
        <taxon>Malvoideae</taxon>
        <taxon>Gossypium</taxon>
    </lineage>
</organism>
<name>A0ABR0MGC7_GOSAR</name>
<dbReference type="EMBL" id="JARKNE010000013">
    <property type="protein sequence ID" value="KAK5772196.1"/>
    <property type="molecule type" value="Genomic_DNA"/>
</dbReference>
<comment type="caution">
    <text evidence="1">The sequence shown here is derived from an EMBL/GenBank/DDBJ whole genome shotgun (WGS) entry which is preliminary data.</text>
</comment>
<keyword evidence="2" id="KW-1185">Reference proteome</keyword>
<reference evidence="1 2" key="1">
    <citation type="submission" date="2023-03" db="EMBL/GenBank/DDBJ databases">
        <title>WGS of Gossypium arboreum.</title>
        <authorList>
            <person name="Yu D."/>
        </authorList>
    </citation>
    <scope>NUCLEOTIDE SEQUENCE [LARGE SCALE GENOMIC DNA]</scope>
    <source>
        <tissue evidence="1">Leaf</tissue>
    </source>
</reference>
<sequence>MDLENDFFLVRFQDKNDYNKALVGGSWGNWPNNLTSCKVGCSNGLCSHGTVCIVGGGRGALWPLVDGGAMEREGIDSQGRGRVMVPTMLVGLRGLQRLEILGEKIMPLSMDKLMVIKRE</sequence>
<dbReference type="Proteomes" id="UP001358586">
    <property type="component" value="Chromosome 13"/>
</dbReference>
<evidence type="ECO:0000313" key="2">
    <source>
        <dbReference type="Proteomes" id="UP001358586"/>
    </source>
</evidence>
<proteinExistence type="predicted"/>
<protein>
    <submittedName>
        <fullName evidence="1">Uncharacterized protein</fullName>
    </submittedName>
</protein>
<accession>A0ABR0MGC7</accession>
<gene>
    <name evidence="1" type="ORF">PVK06_048473</name>
</gene>
<evidence type="ECO:0000313" key="1">
    <source>
        <dbReference type="EMBL" id="KAK5772196.1"/>
    </source>
</evidence>